<keyword evidence="1" id="KW-0732">Signal</keyword>
<comment type="caution">
    <text evidence="2">The sequence shown here is derived from an EMBL/GenBank/DDBJ whole genome shotgun (WGS) entry which is preliminary data.</text>
</comment>
<evidence type="ECO:0000256" key="1">
    <source>
        <dbReference type="SAM" id="SignalP"/>
    </source>
</evidence>
<gene>
    <name evidence="2" type="ORF">D5H75_27220</name>
</gene>
<dbReference type="EMBL" id="QZEY01000013">
    <property type="protein sequence ID" value="RJL25049.1"/>
    <property type="molecule type" value="Genomic_DNA"/>
</dbReference>
<feature type="chain" id="PRO_5017379130" evidence="1">
    <location>
        <begin position="26"/>
        <end position="148"/>
    </location>
</feature>
<dbReference type="Pfam" id="PF12028">
    <property type="entry name" value="DUF3515"/>
    <property type="match status" value="1"/>
</dbReference>
<dbReference type="InterPro" id="IPR021903">
    <property type="entry name" value="DUF3515"/>
</dbReference>
<organism evidence="2 3">
    <name type="scientific">Bailinhaonella thermotolerans</name>
    <dbReference type="NCBI Taxonomy" id="1070861"/>
    <lineage>
        <taxon>Bacteria</taxon>
        <taxon>Bacillati</taxon>
        <taxon>Actinomycetota</taxon>
        <taxon>Actinomycetes</taxon>
        <taxon>Streptosporangiales</taxon>
        <taxon>Streptosporangiaceae</taxon>
        <taxon>Bailinhaonella</taxon>
    </lineage>
</organism>
<dbReference type="PROSITE" id="PS51257">
    <property type="entry name" value="PROKAR_LIPOPROTEIN"/>
    <property type="match status" value="1"/>
</dbReference>
<feature type="signal peptide" evidence="1">
    <location>
        <begin position="1"/>
        <end position="25"/>
    </location>
</feature>
<dbReference type="AlphaFoldDB" id="A0A3A4AAE8"/>
<evidence type="ECO:0000313" key="3">
    <source>
        <dbReference type="Proteomes" id="UP000265768"/>
    </source>
</evidence>
<keyword evidence="3" id="KW-1185">Reference proteome</keyword>
<dbReference type="RefSeq" id="WP_119929410.1">
    <property type="nucleotide sequence ID" value="NZ_QZEY01000013.1"/>
</dbReference>
<protein>
    <submittedName>
        <fullName evidence="2">DUF3515 domain-containing protein</fullName>
    </submittedName>
</protein>
<dbReference type="Proteomes" id="UP000265768">
    <property type="component" value="Unassembled WGS sequence"/>
</dbReference>
<proteinExistence type="predicted"/>
<sequence length="148" mass="15566">MPRRLRRRGAGVLALALMVAGCTSAVRVEPPAPGPPADAACRALAKELPARLSGQDRVETDPPSPYVAVWGSSPAIMLRCGVPRPAAMRPSDQVAVVEGVSWFEDPARPALFTAIGLQAHVELTIPPAYSSGGVLTDLSPLIKRTVPR</sequence>
<evidence type="ECO:0000313" key="2">
    <source>
        <dbReference type="EMBL" id="RJL25049.1"/>
    </source>
</evidence>
<dbReference type="OrthoDB" id="3213819at2"/>
<name>A0A3A4AAE8_9ACTN</name>
<reference evidence="2 3" key="1">
    <citation type="submission" date="2018-09" db="EMBL/GenBank/DDBJ databases">
        <title>YIM 75507 draft genome.</title>
        <authorList>
            <person name="Tang S."/>
            <person name="Feng Y."/>
        </authorList>
    </citation>
    <scope>NUCLEOTIDE SEQUENCE [LARGE SCALE GENOMIC DNA]</scope>
    <source>
        <strain evidence="2 3">YIM 75507</strain>
    </source>
</reference>
<accession>A0A3A4AAE8</accession>